<name>A0A7C4X9I3_UNCW3</name>
<evidence type="ECO:0000313" key="2">
    <source>
        <dbReference type="EMBL" id="HGV98072.1"/>
    </source>
</evidence>
<reference evidence="2" key="1">
    <citation type="journal article" date="2020" name="mSystems">
        <title>Genome- and Community-Level Interaction Insights into Carbon Utilization and Element Cycling Functions of Hydrothermarchaeota in Hydrothermal Sediment.</title>
        <authorList>
            <person name="Zhou Z."/>
            <person name="Liu Y."/>
            <person name="Xu W."/>
            <person name="Pan J."/>
            <person name="Luo Z.H."/>
            <person name="Li M."/>
        </authorList>
    </citation>
    <scope>NUCLEOTIDE SEQUENCE [LARGE SCALE GENOMIC DNA]</scope>
    <source>
        <strain evidence="2">SpSt-774</strain>
    </source>
</reference>
<feature type="transmembrane region" description="Helical" evidence="1">
    <location>
        <begin position="517"/>
        <end position="538"/>
    </location>
</feature>
<feature type="transmembrane region" description="Helical" evidence="1">
    <location>
        <begin position="184"/>
        <end position="202"/>
    </location>
</feature>
<sequence>MKNFFLLSFIRTQQILNTIKQINIIRIVSFLFVIFCFLAGGYYIFFRIFNYLSSLEIIGVALMERTLEMAFFIFFMMLLFSNVITSFSTFYNNQELNFLFTLPIKPSSIYLSKLFENALYSSWATMVVALPLIFAYGICSNAKVLYYPVSLLSLLCYIIIPASIASIIIFIIITIFPYLKPKDVVLTAIIFIIGLTLLYIKLNNPDLLKVFETENEQRLIEFAANLTTIGGSYLPSTWLSNILKNFKENNPRGLFYFVLLIMTSVSIVILAFIGARLVYLSSFIKVSEHAEKKNGRRSILYEYGGNKEANFLKKDILLFLRNPTQWVQLAIFVILLVIYIFSLRRTPLFFTFPIWRTIVSFANFAYISFVLATLGVRFIFPAISLERSGLWIIISSPFSFKRLIRVKFYFNLILGILIMESLLLLANSFIKIDRVIYLLMPPIAIFVAASLISITLGMGCVYPQFNEDNPSKIAAGTGGIITALLSIAYVGLVIIILAGPAHNYLLSRHFNQQLNPVIILSHLGIFIILNIFSIFLPLRFGLRSLQNRDF</sequence>
<feature type="transmembrane region" description="Helical" evidence="1">
    <location>
        <begin position="473"/>
        <end position="497"/>
    </location>
</feature>
<keyword evidence="1" id="KW-0472">Membrane</keyword>
<keyword evidence="1" id="KW-0812">Transmembrane</keyword>
<feature type="transmembrane region" description="Helical" evidence="1">
    <location>
        <begin position="354"/>
        <end position="372"/>
    </location>
</feature>
<dbReference type="InterPro" id="IPR031599">
    <property type="entry name" value="ABC_tran_2"/>
</dbReference>
<comment type="caution">
    <text evidence="2">The sequence shown here is derived from an EMBL/GenBank/DDBJ whole genome shotgun (WGS) entry which is preliminary data.</text>
</comment>
<dbReference type="EMBL" id="DTGZ01000134">
    <property type="protein sequence ID" value="HGV98072.1"/>
    <property type="molecule type" value="Genomic_DNA"/>
</dbReference>
<gene>
    <name evidence="2" type="ORF">ENV60_07225</name>
</gene>
<evidence type="ECO:0000256" key="1">
    <source>
        <dbReference type="SAM" id="Phobius"/>
    </source>
</evidence>
<feature type="transmembrane region" description="Helical" evidence="1">
    <location>
        <begin position="24"/>
        <end position="46"/>
    </location>
</feature>
<dbReference type="AlphaFoldDB" id="A0A7C4X9I3"/>
<accession>A0A7C4X9I3</accession>
<proteinExistence type="predicted"/>
<organism evidence="2">
    <name type="scientific">candidate division WOR-3 bacterium</name>
    <dbReference type="NCBI Taxonomy" id="2052148"/>
    <lineage>
        <taxon>Bacteria</taxon>
        <taxon>Bacteria division WOR-3</taxon>
    </lineage>
</organism>
<dbReference type="Pfam" id="PF16949">
    <property type="entry name" value="ABC_tran_2"/>
    <property type="match status" value="1"/>
</dbReference>
<feature type="transmembrane region" description="Helical" evidence="1">
    <location>
        <begin position="254"/>
        <end position="279"/>
    </location>
</feature>
<keyword evidence="1" id="KW-1133">Transmembrane helix</keyword>
<feature type="transmembrane region" description="Helical" evidence="1">
    <location>
        <begin position="120"/>
        <end position="139"/>
    </location>
</feature>
<feature type="transmembrane region" description="Helical" evidence="1">
    <location>
        <begin position="436"/>
        <end position="461"/>
    </location>
</feature>
<feature type="transmembrane region" description="Helical" evidence="1">
    <location>
        <begin position="325"/>
        <end position="342"/>
    </location>
</feature>
<protein>
    <submittedName>
        <fullName evidence="2">Uncharacterized protein</fullName>
    </submittedName>
</protein>
<feature type="transmembrane region" description="Helical" evidence="1">
    <location>
        <begin position="151"/>
        <end position="178"/>
    </location>
</feature>
<feature type="transmembrane region" description="Helical" evidence="1">
    <location>
        <begin position="67"/>
        <end position="91"/>
    </location>
</feature>
<feature type="transmembrane region" description="Helical" evidence="1">
    <location>
        <begin position="408"/>
        <end position="430"/>
    </location>
</feature>